<keyword evidence="1" id="KW-0812">Transmembrane</keyword>
<dbReference type="EMBL" id="FNXE01000035">
    <property type="protein sequence ID" value="SEH93959.1"/>
    <property type="molecule type" value="Genomic_DNA"/>
</dbReference>
<dbReference type="AlphaFoldDB" id="A0A1H6M8V2"/>
<feature type="transmembrane region" description="Helical" evidence="1">
    <location>
        <begin position="24"/>
        <end position="46"/>
    </location>
</feature>
<proteinExistence type="predicted"/>
<dbReference type="Proteomes" id="UP000199634">
    <property type="component" value="Unassembled WGS sequence"/>
</dbReference>
<name>A0A1H6M8V2_9FLAO</name>
<dbReference type="STRING" id="1159016.SAMN02927937_02263"/>
<evidence type="ECO:0000313" key="2">
    <source>
        <dbReference type="EMBL" id="SEH93959.1"/>
    </source>
</evidence>
<organism evidence="2 3">
    <name type="scientific">Paenimyroides marinum</name>
    <dbReference type="NCBI Taxonomy" id="1159016"/>
    <lineage>
        <taxon>Bacteria</taxon>
        <taxon>Pseudomonadati</taxon>
        <taxon>Bacteroidota</taxon>
        <taxon>Flavobacteriia</taxon>
        <taxon>Flavobacteriales</taxon>
        <taxon>Flavobacteriaceae</taxon>
        <taxon>Paenimyroides</taxon>
    </lineage>
</organism>
<protein>
    <submittedName>
        <fullName evidence="2">Uncharacterized protein</fullName>
    </submittedName>
</protein>
<sequence length="56" mass="6870">MFNDFSYWFKSKIQNNLAYNVRQVLYIVSIWVFVTFFLFILSFTIFPSNISQRFID</sequence>
<reference evidence="2 3" key="1">
    <citation type="submission" date="2016-10" db="EMBL/GenBank/DDBJ databases">
        <authorList>
            <person name="de Groot N.N."/>
        </authorList>
    </citation>
    <scope>NUCLEOTIDE SEQUENCE [LARGE SCALE GENOMIC DNA]</scope>
    <source>
        <strain evidence="2 3">CGMCC 1.10825</strain>
    </source>
</reference>
<keyword evidence="3" id="KW-1185">Reference proteome</keyword>
<evidence type="ECO:0000256" key="1">
    <source>
        <dbReference type="SAM" id="Phobius"/>
    </source>
</evidence>
<accession>A0A1H6M8V2</accession>
<evidence type="ECO:0000313" key="3">
    <source>
        <dbReference type="Proteomes" id="UP000199634"/>
    </source>
</evidence>
<keyword evidence="1" id="KW-1133">Transmembrane helix</keyword>
<keyword evidence="1" id="KW-0472">Membrane</keyword>
<gene>
    <name evidence="2" type="ORF">SAMN02927937_02263</name>
</gene>